<gene>
    <name evidence="5" type="ORF">QBC42DRAFT_205804</name>
</gene>
<dbReference type="Gene3D" id="3.40.50.1820">
    <property type="entry name" value="alpha/beta hydrolase"/>
    <property type="match status" value="1"/>
</dbReference>
<proteinExistence type="inferred from homology"/>
<evidence type="ECO:0000256" key="3">
    <source>
        <dbReference type="RuleBase" id="RU361235"/>
    </source>
</evidence>
<dbReference type="InterPro" id="IPR050309">
    <property type="entry name" value="Type-B_Carboxylest/Lipase"/>
</dbReference>
<dbReference type="Pfam" id="PF00135">
    <property type="entry name" value="COesterase"/>
    <property type="match status" value="1"/>
</dbReference>
<keyword evidence="2 3" id="KW-0378">Hydrolase</keyword>
<evidence type="ECO:0000256" key="1">
    <source>
        <dbReference type="ARBA" id="ARBA00005964"/>
    </source>
</evidence>
<feature type="chain" id="PRO_5043108405" description="Carboxylic ester hydrolase" evidence="3">
    <location>
        <begin position="23"/>
        <end position="550"/>
    </location>
</feature>
<feature type="domain" description="Carboxylesterase type B" evidence="4">
    <location>
        <begin position="40"/>
        <end position="382"/>
    </location>
</feature>
<sequence length="550" mass="58792">MLTTNLQYVSLLLAAGVAGTSAQALPVIDLGKSVHRAQLNASGGYYSFRNIPYAEPPLGELRFRHPIPLLSVNRTIDDGSAPRSCIQQGAPWFQYTIPLVFQRLAEGGISPPPPGPPQGPPPGQSEDCLVLDVSVPKAVYDARATGTLQKPIPVVVWIHGGGYIEGSKEAQNPAGLIAESRRDDAPGVIYVAINYRLGLFGFPPRKPAMLDVASNAGLYDQRLALEWVRFNIHRFGGNPQAVTIMGESAGAGSIATQLTAFGGIDGTSPFQRAILQSPYIKPAEDAASYAKLYDEFLAAGNLSSYTEARTRSTAQLAAINSAMIGAAASSSTVFAPNVDGLFVPDYPAKLLVAGRVDRAVKVIAAHNLNEGLIFTDSRVSDELGFRAYLRGIMPTLPAAKINDLVTRIYPRDFSGAQPYTNQIERVNLAVTEGFLNCITFGVHLGYANQSRAYQLSIFPGMHAQDLDYTFYNGQTIGGLGIPVLPGVAAVMQRWFVDFIVNGDGPGSTATQIPVYTAQANILNITGSGYPVVTDAAANPRCKFWLTDLTS</sequence>
<feature type="signal peptide" evidence="3">
    <location>
        <begin position="1"/>
        <end position="22"/>
    </location>
</feature>
<dbReference type="GO" id="GO:0016787">
    <property type="term" value="F:hydrolase activity"/>
    <property type="evidence" value="ECO:0007669"/>
    <property type="project" value="UniProtKB-KW"/>
</dbReference>
<organism evidence="5 6">
    <name type="scientific">Cladorrhinum samala</name>
    <dbReference type="NCBI Taxonomy" id="585594"/>
    <lineage>
        <taxon>Eukaryota</taxon>
        <taxon>Fungi</taxon>
        <taxon>Dikarya</taxon>
        <taxon>Ascomycota</taxon>
        <taxon>Pezizomycotina</taxon>
        <taxon>Sordariomycetes</taxon>
        <taxon>Sordariomycetidae</taxon>
        <taxon>Sordariales</taxon>
        <taxon>Podosporaceae</taxon>
        <taxon>Cladorrhinum</taxon>
    </lineage>
</organism>
<keyword evidence="3" id="KW-0732">Signal</keyword>
<dbReference type="PANTHER" id="PTHR11559">
    <property type="entry name" value="CARBOXYLESTERASE"/>
    <property type="match status" value="1"/>
</dbReference>
<keyword evidence="6" id="KW-1185">Reference proteome</keyword>
<accession>A0AAV9HKM7</accession>
<dbReference type="InterPro" id="IPR002018">
    <property type="entry name" value="CarbesteraseB"/>
</dbReference>
<evidence type="ECO:0000259" key="4">
    <source>
        <dbReference type="Pfam" id="PF00135"/>
    </source>
</evidence>
<dbReference type="EMBL" id="MU865012">
    <property type="protein sequence ID" value="KAK4460441.1"/>
    <property type="molecule type" value="Genomic_DNA"/>
</dbReference>
<evidence type="ECO:0000256" key="2">
    <source>
        <dbReference type="ARBA" id="ARBA00022801"/>
    </source>
</evidence>
<dbReference type="PROSITE" id="PS00122">
    <property type="entry name" value="CARBOXYLESTERASE_B_1"/>
    <property type="match status" value="1"/>
</dbReference>
<evidence type="ECO:0000313" key="6">
    <source>
        <dbReference type="Proteomes" id="UP001321749"/>
    </source>
</evidence>
<reference evidence="5" key="2">
    <citation type="submission" date="2023-06" db="EMBL/GenBank/DDBJ databases">
        <authorList>
            <consortium name="Lawrence Berkeley National Laboratory"/>
            <person name="Mondo S.J."/>
            <person name="Hensen N."/>
            <person name="Bonometti L."/>
            <person name="Westerberg I."/>
            <person name="Brannstrom I.O."/>
            <person name="Guillou S."/>
            <person name="Cros-Aarteil S."/>
            <person name="Calhoun S."/>
            <person name="Haridas S."/>
            <person name="Kuo A."/>
            <person name="Pangilinan J."/>
            <person name="Riley R."/>
            <person name="Labutti K."/>
            <person name="Andreopoulos B."/>
            <person name="Lipzen A."/>
            <person name="Chen C."/>
            <person name="Yanf M."/>
            <person name="Daum C."/>
            <person name="Ng V."/>
            <person name="Clum A."/>
            <person name="Steindorff A."/>
            <person name="Ohm R."/>
            <person name="Martin F."/>
            <person name="Silar P."/>
            <person name="Natvig D."/>
            <person name="Lalanne C."/>
            <person name="Gautier V."/>
            <person name="Ament-Velasquez S.L."/>
            <person name="Kruys A."/>
            <person name="Hutchinson M.I."/>
            <person name="Powell A.J."/>
            <person name="Barry K."/>
            <person name="Miller A.N."/>
            <person name="Grigoriev I.V."/>
            <person name="Debuchy R."/>
            <person name="Gladieux P."/>
            <person name="Thoren M.H."/>
            <person name="Johannesson H."/>
        </authorList>
    </citation>
    <scope>NUCLEOTIDE SEQUENCE</scope>
    <source>
        <strain evidence="5">PSN324</strain>
    </source>
</reference>
<dbReference type="Proteomes" id="UP001321749">
    <property type="component" value="Unassembled WGS sequence"/>
</dbReference>
<dbReference type="EC" id="3.1.1.-" evidence="3"/>
<reference evidence="5" key="1">
    <citation type="journal article" date="2023" name="Mol. Phylogenet. Evol.">
        <title>Genome-scale phylogeny and comparative genomics of the fungal order Sordariales.</title>
        <authorList>
            <person name="Hensen N."/>
            <person name="Bonometti L."/>
            <person name="Westerberg I."/>
            <person name="Brannstrom I.O."/>
            <person name="Guillou S."/>
            <person name="Cros-Aarteil S."/>
            <person name="Calhoun S."/>
            <person name="Haridas S."/>
            <person name="Kuo A."/>
            <person name="Mondo S."/>
            <person name="Pangilinan J."/>
            <person name="Riley R."/>
            <person name="LaButti K."/>
            <person name="Andreopoulos B."/>
            <person name="Lipzen A."/>
            <person name="Chen C."/>
            <person name="Yan M."/>
            <person name="Daum C."/>
            <person name="Ng V."/>
            <person name="Clum A."/>
            <person name="Steindorff A."/>
            <person name="Ohm R.A."/>
            <person name="Martin F."/>
            <person name="Silar P."/>
            <person name="Natvig D.O."/>
            <person name="Lalanne C."/>
            <person name="Gautier V."/>
            <person name="Ament-Velasquez S.L."/>
            <person name="Kruys A."/>
            <person name="Hutchinson M.I."/>
            <person name="Powell A.J."/>
            <person name="Barry K."/>
            <person name="Miller A.N."/>
            <person name="Grigoriev I.V."/>
            <person name="Debuchy R."/>
            <person name="Gladieux P."/>
            <person name="Hiltunen Thoren M."/>
            <person name="Johannesson H."/>
        </authorList>
    </citation>
    <scope>NUCLEOTIDE SEQUENCE</scope>
    <source>
        <strain evidence="5">PSN324</strain>
    </source>
</reference>
<dbReference type="SUPFAM" id="SSF53474">
    <property type="entry name" value="alpha/beta-Hydrolases"/>
    <property type="match status" value="1"/>
</dbReference>
<protein>
    <recommendedName>
        <fullName evidence="3">Carboxylic ester hydrolase</fullName>
        <ecNumber evidence="3">3.1.1.-</ecNumber>
    </recommendedName>
</protein>
<comment type="similarity">
    <text evidence="1 3">Belongs to the type-B carboxylesterase/lipase family.</text>
</comment>
<dbReference type="AlphaFoldDB" id="A0AAV9HKM7"/>
<evidence type="ECO:0000313" key="5">
    <source>
        <dbReference type="EMBL" id="KAK4460441.1"/>
    </source>
</evidence>
<dbReference type="InterPro" id="IPR029058">
    <property type="entry name" value="AB_hydrolase_fold"/>
</dbReference>
<comment type="caution">
    <text evidence="5">The sequence shown here is derived from an EMBL/GenBank/DDBJ whole genome shotgun (WGS) entry which is preliminary data.</text>
</comment>
<name>A0AAV9HKM7_9PEZI</name>
<dbReference type="InterPro" id="IPR019826">
    <property type="entry name" value="Carboxylesterase_B_AS"/>
</dbReference>